<dbReference type="AlphaFoldDB" id="A0A2P6VPK3"/>
<protein>
    <submittedName>
        <fullName evidence="2">Thylakoid lumenal kDa chloroplastic</fullName>
    </submittedName>
</protein>
<accession>A0A2P6VPK3</accession>
<reference evidence="2 3" key="1">
    <citation type="journal article" date="2018" name="Plant J.">
        <title>Genome sequences of Chlorella sorokiniana UTEX 1602 and Micractinium conductrix SAG 241.80: implications to maltose excretion by a green alga.</title>
        <authorList>
            <person name="Arriola M.B."/>
            <person name="Velmurugan N."/>
            <person name="Zhang Y."/>
            <person name="Plunkett M.H."/>
            <person name="Hondzo H."/>
            <person name="Barney B.M."/>
        </authorList>
    </citation>
    <scope>NUCLEOTIDE SEQUENCE [LARGE SCALE GENOMIC DNA]</scope>
    <source>
        <strain evidence="2 3">SAG 241.80</strain>
    </source>
</reference>
<dbReference type="PANTHER" id="PTHR35514">
    <property type="entry name" value="THYLAKOID LUMENAL 15.0 KDA PROTEIN 2, CHLOROPLASTIC"/>
    <property type="match status" value="1"/>
</dbReference>
<evidence type="ECO:0000259" key="1">
    <source>
        <dbReference type="Pfam" id="PF04536"/>
    </source>
</evidence>
<dbReference type="OrthoDB" id="417797at2759"/>
<feature type="domain" description="TPM" evidence="1">
    <location>
        <begin position="86"/>
        <end position="200"/>
    </location>
</feature>
<evidence type="ECO:0000313" key="3">
    <source>
        <dbReference type="Proteomes" id="UP000239649"/>
    </source>
</evidence>
<organism evidence="2 3">
    <name type="scientific">Micractinium conductrix</name>
    <dbReference type="NCBI Taxonomy" id="554055"/>
    <lineage>
        <taxon>Eukaryota</taxon>
        <taxon>Viridiplantae</taxon>
        <taxon>Chlorophyta</taxon>
        <taxon>core chlorophytes</taxon>
        <taxon>Trebouxiophyceae</taxon>
        <taxon>Chlorellales</taxon>
        <taxon>Chlorellaceae</taxon>
        <taxon>Chlorella clade</taxon>
        <taxon>Micractinium</taxon>
    </lineage>
</organism>
<dbReference type="PANTHER" id="PTHR35514:SF1">
    <property type="entry name" value="THYLAKOID LUMENAL 15.0 KDA PROTEIN 2, CHLOROPLASTIC"/>
    <property type="match status" value="1"/>
</dbReference>
<dbReference type="InterPro" id="IPR007621">
    <property type="entry name" value="TPM_dom"/>
</dbReference>
<keyword evidence="3" id="KW-1185">Reference proteome</keyword>
<proteinExistence type="predicted"/>
<comment type="caution">
    <text evidence="2">The sequence shown here is derived from an EMBL/GenBank/DDBJ whole genome shotgun (WGS) entry which is preliminary data.</text>
</comment>
<dbReference type="EMBL" id="LHPF02000001">
    <property type="protein sequence ID" value="PSC76021.1"/>
    <property type="molecule type" value="Genomic_DNA"/>
</dbReference>
<gene>
    <name evidence="2" type="primary">g121</name>
    <name evidence="2" type="ORF">C2E20_0121</name>
</gene>
<dbReference type="Gene3D" id="3.10.310.50">
    <property type="match status" value="1"/>
</dbReference>
<dbReference type="Pfam" id="PF04536">
    <property type="entry name" value="TPM_phosphatase"/>
    <property type="match status" value="1"/>
</dbReference>
<sequence length="221" mass="23782">MPSLAAVLAAAAPQCRPFVAGQQPRRQGAAVRVVCSAQERSGVLERAAKGAAAVALSALLAVGGASARLEGVNKPELLPKGEFTPVIDVAGFLTDGEERRIRQRVDDLERDTGVKLRVLAQNYPQTPGLAIKDYWGVDADTVVFVADPNTGNILNFNVGENVDFKVPRSFWSRLAGRYGTKFYWQDNGQDLSIVNAVAAIDNCVREPMGRAQCSTIRGELE</sequence>
<dbReference type="Proteomes" id="UP000239649">
    <property type="component" value="Unassembled WGS sequence"/>
</dbReference>
<dbReference type="STRING" id="554055.A0A2P6VPK3"/>
<name>A0A2P6VPK3_9CHLO</name>
<evidence type="ECO:0000313" key="2">
    <source>
        <dbReference type="EMBL" id="PSC76021.1"/>
    </source>
</evidence>